<dbReference type="EMBL" id="BMEY01000006">
    <property type="protein sequence ID" value="GGA72905.1"/>
    <property type="molecule type" value="Genomic_DNA"/>
</dbReference>
<dbReference type="AlphaFoldDB" id="A0A916RY21"/>
<comment type="caution">
    <text evidence="7">The sequence shown here is derived from an EMBL/GenBank/DDBJ whole genome shotgun (WGS) entry which is preliminary data.</text>
</comment>
<feature type="transmembrane region" description="Helical" evidence="5">
    <location>
        <begin position="174"/>
        <end position="192"/>
    </location>
</feature>
<feature type="transmembrane region" description="Helical" evidence="5">
    <location>
        <begin position="130"/>
        <end position="154"/>
    </location>
</feature>
<feature type="transmembrane region" description="Helical" evidence="5">
    <location>
        <begin position="30"/>
        <end position="49"/>
    </location>
</feature>
<evidence type="ECO:0000256" key="3">
    <source>
        <dbReference type="ARBA" id="ARBA00022989"/>
    </source>
</evidence>
<sequence>MVLSNRRIDFFLIGALVVCLPFMFRLNMVIELNVSLADILIVIILFWLISIKENQQVLAVVLKQNYLIIVYMLLLIYFCIISMANYFTNIYIDFPYGLSAIIKLFVNFIYVLVLLIFIEKYKDDVILLLFKWWRITAIIISVLCIISVILYRFGVDNGLTSGGRAQATLNDPNLAALYLIVSFTIVAISSTFVQKKLIVNVAMVVVLIALVSTASRGGMVSIVFSVLIVLFLSLMMGRIKELFFLLIIGSIISFIILLINSSSDFLSFAMERVARIGTEGDGTSDRILLWKSAYEMWMDNPFIGIGIGQFIPYSTEMYGYTFSSIPHNTYLSFLSETGILGFLAFIWFPMYLVIKVILGLIKRGGNVFYYLFIGLNAIAIQSITINIENIRFIWIYLAVCFVLIHTDFNQQPKDTQENSAWIKLEVNE</sequence>
<feature type="transmembrane region" description="Helical" evidence="5">
    <location>
        <begin position="391"/>
        <end position="408"/>
    </location>
</feature>
<dbReference type="InterPro" id="IPR051533">
    <property type="entry name" value="WaaL-like"/>
</dbReference>
<dbReference type="GO" id="GO:0016020">
    <property type="term" value="C:membrane"/>
    <property type="evidence" value="ECO:0007669"/>
    <property type="project" value="UniProtKB-SubCell"/>
</dbReference>
<feature type="transmembrane region" description="Helical" evidence="5">
    <location>
        <begin position="94"/>
        <end position="118"/>
    </location>
</feature>
<dbReference type="Pfam" id="PF04932">
    <property type="entry name" value="Wzy_C"/>
    <property type="match status" value="1"/>
</dbReference>
<proteinExistence type="predicted"/>
<keyword evidence="8" id="KW-1185">Reference proteome</keyword>
<keyword evidence="3 5" id="KW-1133">Transmembrane helix</keyword>
<feature type="transmembrane region" description="Helical" evidence="5">
    <location>
        <begin position="242"/>
        <end position="260"/>
    </location>
</feature>
<dbReference type="PANTHER" id="PTHR37422">
    <property type="entry name" value="TEICHURONIC ACID BIOSYNTHESIS PROTEIN TUAE"/>
    <property type="match status" value="1"/>
</dbReference>
<accession>A0A916RY21</accession>
<gene>
    <name evidence="7" type="ORF">GCM10008025_15860</name>
</gene>
<evidence type="ECO:0000256" key="2">
    <source>
        <dbReference type="ARBA" id="ARBA00022692"/>
    </source>
</evidence>
<dbReference type="InterPro" id="IPR007016">
    <property type="entry name" value="O-antigen_ligase-rel_domated"/>
</dbReference>
<evidence type="ECO:0000256" key="4">
    <source>
        <dbReference type="ARBA" id="ARBA00023136"/>
    </source>
</evidence>
<feature type="transmembrane region" description="Helical" evidence="5">
    <location>
        <begin position="339"/>
        <end position="360"/>
    </location>
</feature>
<feature type="transmembrane region" description="Helical" evidence="5">
    <location>
        <begin position="7"/>
        <end position="24"/>
    </location>
</feature>
<reference evidence="7" key="2">
    <citation type="submission" date="2020-09" db="EMBL/GenBank/DDBJ databases">
        <authorList>
            <person name="Sun Q."/>
            <person name="Zhou Y."/>
        </authorList>
    </citation>
    <scope>NUCLEOTIDE SEQUENCE</scope>
    <source>
        <strain evidence="7">CGMCC 1.12408</strain>
    </source>
</reference>
<dbReference type="PANTHER" id="PTHR37422:SF13">
    <property type="entry name" value="LIPOPOLYSACCHARIDE BIOSYNTHESIS PROTEIN PA4999-RELATED"/>
    <property type="match status" value="1"/>
</dbReference>
<evidence type="ECO:0000256" key="1">
    <source>
        <dbReference type="ARBA" id="ARBA00004141"/>
    </source>
</evidence>
<name>A0A916RY21_9BACI</name>
<evidence type="ECO:0000313" key="7">
    <source>
        <dbReference type="EMBL" id="GGA72905.1"/>
    </source>
</evidence>
<feature type="transmembrane region" description="Helical" evidence="5">
    <location>
        <begin position="69"/>
        <end position="88"/>
    </location>
</feature>
<keyword evidence="4 5" id="KW-0472">Membrane</keyword>
<feature type="transmembrane region" description="Helical" evidence="5">
    <location>
        <begin position="219"/>
        <end position="235"/>
    </location>
</feature>
<comment type="subcellular location">
    <subcellularLocation>
        <location evidence="1">Membrane</location>
        <topology evidence="1">Multi-pass membrane protein</topology>
    </subcellularLocation>
</comment>
<protein>
    <recommendedName>
        <fullName evidence="6">O-antigen ligase-related domain-containing protein</fullName>
    </recommendedName>
</protein>
<reference evidence="7" key="1">
    <citation type="journal article" date="2014" name="Int. J. Syst. Evol. Microbiol.">
        <title>Complete genome sequence of Corynebacterium casei LMG S-19264T (=DSM 44701T), isolated from a smear-ripened cheese.</title>
        <authorList>
            <consortium name="US DOE Joint Genome Institute (JGI-PGF)"/>
            <person name="Walter F."/>
            <person name="Albersmeier A."/>
            <person name="Kalinowski J."/>
            <person name="Ruckert C."/>
        </authorList>
    </citation>
    <scope>NUCLEOTIDE SEQUENCE</scope>
    <source>
        <strain evidence="7">CGMCC 1.12408</strain>
    </source>
</reference>
<organism evidence="7 8">
    <name type="scientific">Ornithinibacillus halotolerans</name>
    <dbReference type="NCBI Taxonomy" id="1274357"/>
    <lineage>
        <taxon>Bacteria</taxon>
        <taxon>Bacillati</taxon>
        <taxon>Bacillota</taxon>
        <taxon>Bacilli</taxon>
        <taxon>Bacillales</taxon>
        <taxon>Bacillaceae</taxon>
        <taxon>Ornithinibacillus</taxon>
    </lineage>
</organism>
<evidence type="ECO:0000259" key="6">
    <source>
        <dbReference type="Pfam" id="PF04932"/>
    </source>
</evidence>
<evidence type="ECO:0000313" key="8">
    <source>
        <dbReference type="Proteomes" id="UP000613512"/>
    </source>
</evidence>
<feature type="domain" description="O-antigen ligase-related" evidence="6">
    <location>
        <begin position="202"/>
        <end position="346"/>
    </location>
</feature>
<evidence type="ECO:0000256" key="5">
    <source>
        <dbReference type="SAM" id="Phobius"/>
    </source>
</evidence>
<feature type="transmembrane region" description="Helical" evidence="5">
    <location>
        <begin position="367"/>
        <end position="385"/>
    </location>
</feature>
<dbReference type="Proteomes" id="UP000613512">
    <property type="component" value="Unassembled WGS sequence"/>
</dbReference>
<keyword evidence="2 5" id="KW-0812">Transmembrane</keyword>